<keyword evidence="3" id="KW-1185">Reference proteome</keyword>
<dbReference type="PANTHER" id="PTHR31286:SF173">
    <property type="entry name" value="DUF4283 DOMAIN-CONTAINING PROTEIN"/>
    <property type="match status" value="1"/>
</dbReference>
<gene>
    <name evidence="2" type="ORF">PVK06_007494</name>
</gene>
<comment type="caution">
    <text evidence="2">The sequence shown here is derived from an EMBL/GenBank/DDBJ whole genome shotgun (WGS) entry which is preliminary data.</text>
</comment>
<dbReference type="InterPro" id="IPR040256">
    <property type="entry name" value="At4g02000-like"/>
</dbReference>
<protein>
    <submittedName>
        <fullName evidence="2">Uncharacterized protein</fullName>
    </submittedName>
</protein>
<dbReference type="EMBL" id="JARKNE010000003">
    <property type="protein sequence ID" value="KAK5838757.1"/>
    <property type="molecule type" value="Genomic_DNA"/>
</dbReference>
<evidence type="ECO:0000313" key="2">
    <source>
        <dbReference type="EMBL" id="KAK5838757.1"/>
    </source>
</evidence>
<evidence type="ECO:0000313" key="3">
    <source>
        <dbReference type="Proteomes" id="UP001358586"/>
    </source>
</evidence>
<feature type="compositionally biased region" description="Polar residues" evidence="1">
    <location>
        <begin position="1"/>
        <end position="14"/>
    </location>
</feature>
<name>A0ABR0QIF0_GOSAR</name>
<feature type="region of interest" description="Disordered" evidence="1">
    <location>
        <begin position="1"/>
        <end position="24"/>
    </location>
</feature>
<feature type="compositionally biased region" description="Basic and acidic residues" evidence="1">
    <location>
        <begin position="15"/>
        <end position="24"/>
    </location>
</feature>
<reference evidence="2 3" key="1">
    <citation type="submission" date="2023-03" db="EMBL/GenBank/DDBJ databases">
        <title>WGS of Gossypium arboreum.</title>
        <authorList>
            <person name="Yu D."/>
        </authorList>
    </citation>
    <scope>NUCLEOTIDE SEQUENCE [LARGE SCALE GENOMIC DNA]</scope>
    <source>
        <tissue evidence="2">Leaf</tissue>
    </source>
</reference>
<proteinExistence type="predicted"/>
<organism evidence="2 3">
    <name type="scientific">Gossypium arboreum</name>
    <name type="common">Tree cotton</name>
    <name type="synonym">Gossypium nanking</name>
    <dbReference type="NCBI Taxonomy" id="29729"/>
    <lineage>
        <taxon>Eukaryota</taxon>
        <taxon>Viridiplantae</taxon>
        <taxon>Streptophyta</taxon>
        <taxon>Embryophyta</taxon>
        <taxon>Tracheophyta</taxon>
        <taxon>Spermatophyta</taxon>
        <taxon>Magnoliopsida</taxon>
        <taxon>eudicotyledons</taxon>
        <taxon>Gunneridae</taxon>
        <taxon>Pentapetalae</taxon>
        <taxon>rosids</taxon>
        <taxon>malvids</taxon>
        <taxon>Malvales</taxon>
        <taxon>Malvaceae</taxon>
        <taxon>Malvoideae</taxon>
        <taxon>Gossypium</taxon>
    </lineage>
</organism>
<sequence>MNSQEIVSASYSQSTDDRETKKVGFKEDGGIVYVEMIEDSGSPSNGSDSPAKVSWKQMLLGKRKHNQDERLQFVGKDSDGDFEFLEVEENIGRSSKVAKFDLNTDNKTRGHFARMVVFIDLDKPLASQVMVNGELQKVKYEALLTIFFASKKYGYFKDQCSSLVLEKNNVFGKVSGNVVDSTFGARDRRSACGWWWSGNLGGSKKFVKLEGRKSRK</sequence>
<evidence type="ECO:0000256" key="1">
    <source>
        <dbReference type="SAM" id="MobiDB-lite"/>
    </source>
</evidence>
<dbReference type="PANTHER" id="PTHR31286">
    <property type="entry name" value="GLYCINE-RICH CELL WALL STRUCTURAL PROTEIN 1.8-LIKE"/>
    <property type="match status" value="1"/>
</dbReference>
<dbReference type="Proteomes" id="UP001358586">
    <property type="component" value="Chromosome 3"/>
</dbReference>
<accession>A0ABR0QIF0</accession>